<evidence type="ECO:0000256" key="8">
    <source>
        <dbReference type="RuleBase" id="RU362088"/>
    </source>
</evidence>
<dbReference type="InterPro" id="IPR003689">
    <property type="entry name" value="ZIP"/>
</dbReference>
<evidence type="ECO:0000256" key="3">
    <source>
        <dbReference type="ARBA" id="ARBA00022448"/>
    </source>
</evidence>
<evidence type="ECO:0000256" key="2">
    <source>
        <dbReference type="ARBA" id="ARBA00006939"/>
    </source>
</evidence>
<keyword evidence="5 8" id="KW-1133">Transmembrane helix</keyword>
<sequence length="382" mass="42015">MSQCETGNEFDGRIGVRISAIFVILIGGALGAIFPVYAARHRGAGVPEWAFFFAKYFGSGVIVATAFIHLLSPAYEALSNECLTGPITEYDWVAGICLMTVFVLFFVELMTMRFAKFGHSHSHGDPHEHEESNEVRDTQGQSRSPMLEPKNKDSYYTDEPSEPSLEPPPERSSSQHESRCPTSPYLPGDDHLSHSRDHPGSARAAKQDHGRSATFNPESYAAQMTAIFILEFGVIFHSIFIGLTLAVSGAEFVTLYIVLTFHQTFEGLALGSRLGSIQWPKDRRWTPYIMGLGYALSTPIAIAIGIGVRQTFDPESQTTLIVNGVFDSISAGILIYTGLVELMAHEFMFSSHMQTAPLKEVLTAVVWMILGALLMAILGKWA</sequence>
<reference evidence="10" key="1">
    <citation type="submission" date="2020-04" db="EMBL/GenBank/DDBJ databases">
        <title>Draft genome resource of the tomato pathogen Pseudocercospora fuligena.</title>
        <authorList>
            <person name="Zaccaron A."/>
        </authorList>
    </citation>
    <scope>NUCLEOTIDE SEQUENCE</scope>
    <source>
        <strain evidence="10">PF001</strain>
    </source>
</reference>
<dbReference type="GO" id="GO:0071578">
    <property type="term" value="P:zinc ion import across plasma membrane"/>
    <property type="evidence" value="ECO:0007669"/>
    <property type="project" value="TreeGrafter"/>
</dbReference>
<evidence type="ECO:0000313" key="10">
    <source>
        <dbReference type="EMBL" id="KAF7193394.1"/>
    </source>
</evidence>
<dbReference type="OrthoDB" id="448280at2759"/>
<evidence type="ECO:0000313" key="11">
    <source>
        <dbReference type="Proteomes" id="UP000660729"/>
    </source>
</evidence>
<feature type="transmembrane region" description="Helical" evidence="8">
    <location>
        <begin position="226"/>
        <end position="247"/>
    </location>
</feature>
<evidence type="ECO:0000256" key="9">
    <source>
        <dbReference type="SAM" id="MobiDB-lite"/>
    </source>
</evidence>
<evidence type="ECO:0000256" key="5">
    <source>
        <dbReference type="ARBA" id="ARBA00022989"/>
    </source>
</evidence>
<dbReference type="Pfam" id="PF02535">
    <property type="entry name" value="Zip"/>
    <property type="match status" value="1"/>
</dbReference>
<dbReference type="EMBL" id="JABCIY010000087">
    <property type="protein sequence ID" value="KAF7193394.1"/>
    <property type="molecule type" value="Genomic_DNA"/>
</dbReference>
<keyword evidence="3 8" id="KW-0813">Transport</keyword>
<feature type="transmembrane region" description="Helical" evidence="8">
    <location>
        <begin position="18"/>
        <end position="37"/>
    </location>
</feature>
<keyword evidence="7 8" id="KW-0472">Membrane</keyword>
<dbReference type="InterPro" id="IPR004698">
    <property type="entry name" value="Zn/Fe_permease_fun/pln"/>
</dbReference>
<dbReference type="PANTHER" id="PTHR11040:SF69">
    <property type="entry name" value="ZINC-REGULATED TRANSPORTER 2"/>
    <property type="match status" value="1"/>
</dbReference>
<keyword evidence="4 8" id="KW-0812">Transmembrane</keyword>
<feature type="compositionally biased region" description="Basic and acidic residues" evidence="9">
    <location>
        <begin position="122"/>
        <end position="137"/>
    </location>
</feature>
<feature type="region of interest" description="Disordered" evidence="9">
    <location>
        <begin position="120"/>
        <end position="212"/>
    </location>
</feature>
<gene>
    <name evidence="10" type="ORF">HII31_05269</name>
</gene>
<evidence type="ECO:0000256" key="1">
    <source>
        <dbReference type="ARBA" id="ARBA00004141"/>
    </source>
</evidence>
<dbReference type="AlphaFoldDB" id="A0A8H6VMC1"/>
<feature type="transmembrane region" description="Helical" evidence="8">
    <location>
        <begin position="253"/>
        <end position="276"/>
    </location>
</feature>
<organism evidence="10 11">
    <name type="scientific">Pseudocercospora fuligena</name>
    <dbReference type="NCBI Taxonomy" id="685502"/>
    <lineage>
        <taxon>Eukaryota</taxon>
        <taxon>Fungi</taxon>
        <taxon>Dikarya</taxon>
        <taxon>Ascomycota</taxon>
        <taxon>Pezizomycotina</taxon>
        <taxon>Dothideomycetes</taxon>
        <taxon>Dothideomycetidae</taxon>
        <taxon>Mycosphaerellales</taxon>
        <taxon>Mycosphaerellaceae</taxon>
        <taxon>Pseudocercospora</taxon>
    </lineage>
</organism>
<comment type="similarity">
    <text evidence="2 8">Belongs to the ZIP transporter (TC 2.A.5) family.</text>
</comment>
<feature type="transmembrane region" description="Helical" evidence="8">
    <location>
        <begin position="320"/>
        <end position="340"/>
    </location>
</feature>
<feature type="transmembrane region" description="Helical" evidence="8">
    <location>
        <begin position="288"/>
        <end position="308"/>
    </location>
</feature>
<dbReference type="Proteomes" id="UP000660729">
    <property type="component" value="Unassembled WGS sequence"/>
</dbReference>
<dbReference type="PANTHER" id="PTHR11040">
    <property type="entry name" value="ZINC/IRON TRANSPORTER"/>
    <property type="match status" value="1"/>
</dbReference>
<dbReference type="NCBIfam" id="TIGR00820">
    <property type="entry name" value="zip"/>
    <property type="match status" value="1"/>
</dbReference>
<feature type="transmembrane region" description="Helical" evidence="8">
    <location>
        <begin position="49"/>
        <end position="72"/>
    </location>
</feature>
<keyword evidence="11" id="KW-1185">Reference proteome</keyword>
<feature type="transmembrane region" description="Helical" evidence="8">
    <location>
        <begin position="92"/>
        <end position="111"/>
    </location>
</feature>
<accession>A0A8H6VMC1</accession>
<evidence type="ECO:0000256" key="7">
    <source>
        <dbReference type="ARBA" id="ARBA00023136"/>
    </source>
</evidence>
<evidence type="ECO:0000256" key="4">
    <source>
        <dbReference type="ARBA" id="ARBA00022692"/>
    </source>
</evidence>
<feature type="compositionally biased region" description="Basic and acidic residues" evidence="9">
    <location>
        <begin position="188"/>
        <end position="211"/>
    </location>
</feature>
<dbReference type="GO" id="GO:0000007">
    <property type="term" value="F:low-affinity zinc ion transmembrane transporter activity"/>
    <property type="evidence" value="ECO:0007669"/>
    <property type="project" value="TreeGrafter"/>
</dbReference>
<name>A0A8H6VMC1_9PEZI</name>
<comment type="subcellular location">
    <subcellularLocation>
        <location evidence="1 8">Membrane</location>
        <topology evidence="1 8">Multi-pass membrane protein</topology>
    </subcellularLocation>
</comment>
<proteinExistence type="inferred from homology"/>
<comment type="caution">
    <text evidence="10">The sequence shown here is derived from an EMBL/GenBank/DDBJ whole genome shotgun (WGS) entry which is preliminary data.</text>
</comment>
<keyword evidence="6 8" id="KW-0406">Ion transport</keyword>
<protein>
    <submittedName>
        <fullName evidence="10">Zinc-regulated transporter 2</fullName>
    </submittedName>
</protein>
<feature type="transmembrane region" description="Helical" evidence="8">
    <location>
        <begin position="361"/>
        <end position="379"/>
    </location>
</feature>
<evidence type="ECO:0000256" key="6">
    <source>
        <dbReference type="ARBA" id="ARBA00023065"/>
    </source>
</evidence>
<dbReference type="GO" id="GO:0005886">
    <property type="term" value="C:plasma membrane"/>
    <property type="evidence" value="ECO:0007669"/>
    <property type="project" value="TreeGrafter"/>
</dbReference>